<keyword evidence="2" id="KW-1185">Reference proteome</keyword>
<feature type="non-terminal residue" evidence="1">
    <location>
        <position position="102"/>
    </location>
</feature>
<gene>
    <name evidence="1" type="ORF">BJ138DRAFT_1107399</name>
</gene>
<protein>
    <submittedName>
        <fullName evidence="1">Uncharacterized protein</fullName>
    </submittedName>
</protein>
<evidence type="ECO:0000313" key="1">
    <source>
        <dbReference type="EMBL" id="KAH7903771.1"/>
    </source>
</evidence>
<evidence type="ECO:0000313" key="2">
    <source>
        <dbReference type="Proteomes" id="UP000790377"/>
    </source>
</evidence>
<organism evidence="1 2">
    <name type="scientific">Hygrophoropsis aurantiaca</name>
    <dbReference type="NCBI Taxonomy" id="72124"/>
    <lineage>
        <taxon>Eukaryota</taxon>
        <taxon>Fungi</taxon>
        <taxon>Dikarya</taxon>
        <taxon>Basidiomycota</taxon>
        <taxon>Agaricomycotina</taxon>
        <taxon>Agaricomycetes</taxon>
        <taxon>Agaricomycetidae</taxon>
        <taxon>Boletales</taxon>
        <taxon>Coniophorineae</taxon>
        <taxon>Hygrophoropsidaceae</taxon>
        <taxon>Hygrophoropsis</taxon>
    </lineage>
</organism>
<sequence length="102" mass="11976">MRKHTEQHDTSVRTTIKIVADEVLELEKQELDLLTRLRLLQDTIVRKRLLARKLTNSLVPINRLPNEILLVCFEQCLRDWADENDGADERVVAQLACDGWYY</sequence>
<accession>A0ACB7ZRJ7</accession>
<dbReference type="EMBL" id="MU268769">
    <property type="protein sequence ID" value="KAH7903771.1"/>
    <property type="molecule type" value="Genomic_DNA"/>
</dbReference>
<reference evidence="1" key="1">
    <citation type="journal article" date="2021" name="New Phytol.">
        <title>Evolutionary innovations through gain and loss of genes in the ectomycorrhizal Boletales.</title>
        <authorList>
            <person name="Wu G."/>
            <person name="Miyauchi S."/>
            <person name="Morin E."/>
            <person name="Kuo A."/>
            <person name="Drula E."/>
            <person name="Varga T."/>
            <person name="Kohler A."/>
            <person name="Feng B."/>
            <person name="Cao Y."/>
            <person name="Lipzen A."/>
            <person name="Daum C."/>
            <person name="Hundley H."/>
            <person name="Pangilinan J."/>
            <person name="Johnson J."/>
            <person name="Barry K."/>
            <person name="LaButti K."/>
            <person name="Ng V."/>
            <person name="Ahrendt S."/>
            <person name="Min B."/>
            <person name="Choi I.G."/>
            <person name="Park H."/>
            <person name="Plett J.M."/>
            <person name="Magnuson J."/>
            <person name="Spatafora J.W."/>
            <person name="Nagy L.G."/>
            <person name="Henrissat B."/>
            <person name="Grigoriev I.V."/>
            <person name="Yang Z.L."/>
            <person name="Xu J."/>
            <person name="Martin F.M."/>
        </authorList>
    </citation>
    <scope>NUCLEOTIDE SEQUENCE</scope>
    <source>
        <strain evidence="1">ATCC 28755</strain>
    </source>
</reference>
<proteinExistence type="predicted"/>
<dbReference type="Proteomes" id="UP000790377">
    <property type="component" value="Unassembled WGS sequence"/>
</dbReference>
<name>A0ACB7ZRJ7_9AGAM</name>
<comment type="caution">
    <text evidence="1">The sequence shown here is derived from an EMBL/GenBank/DDBJ whole genome shotgun (WGS) entry which is preliminary data.</text>
</comment>